<dbReference type="InterPro" id="IPR036457">
    <property type="entry name" value="PPM-type-like_dom_sf"/>
</dbReference>
<dbReference type="Proteomes" id="UP001596142">
    <property type="component" value="Unassembled WGS sequence"/>
</dbReference>
<organism evidence="2 3">
    <name type="scientific">Thalassorhabdus alkalitolerans</name>
    <dbReference type="NCBI Taxonomy" id="2282697"/>
    <lineage>
        <taxon>Bacteria</taxon>
        <taxon>Bacillati</taxon>
        <taxon>Bacillota</taxon>
        <taxon>Bacilli</taxon>
        <taxon>Bacillales</taxon>
        <taxon>Bacillaceae</taxon>
        <taxon>Thalassorhabdus</taxon>
    </lineage>
</organism>
<feature type="domain" description="PPM-type phosphatase" evidence="1">
    <location>
        <begin position="9"/>
        <end position="199"/>
    </location>
</feature>
<sequence length="200" mass="22454">MIENKQLTKVDLATFQKGKSGNLRCGDAFVTIETDEYFLCAVADGLGSGEGAYRSAMIAMDIVEKHHTDPVPSLLEQCNQALMHERGVVITILKVMYQTNEIVYGNIGNIGCMLFTHDGQALRPIPAPGYLSGRKFQYRMEHFPYRKGFSFILHSDGATFTTEQQRWLRQMKNPEEVVSRMAETAKNSNDDVTIVVGQVR</sequence>
<proteinExistence type="predicted"/>
<evidence type="ECO:0000313" key="2">
    <source>
        <dbReference type="EMBL" id="MFC5714069.1"/>
    </source>
</evidence>
<dbReference type="InterPro" id="IPR001932">
    <property type="entry name" value="PPM-type_phosphatase-like_dom"/>
</dbReference>
<dbReference type="SUPFAM" id="SSF81606">
    <property type="entry name" value="PP2C-like"/>
    <property type="match status" value="1"/>
</dbReference>
<dbReference type="RefSeq" id="WP_100400722.1">
    <property type="nucleotide sequence ID" value="NZ_JBHSOZ010000009.1"/>
</dbReference>
<dbReference type="EMBL" id="JBHSOZ010000009">
    <property type="protein sequence ID" value="MFC5714069.1"/>
    <property type="molecule type" value="Genomic_DNA"/>
</dbReference>
<protein>
    <submittedName>
        <fullName evidence="2">SpoIIE family protein phosphatase</fullName>
    </submittedName>
</protein>
<name>A0ABW0YNL4_9BACI</name>
<dbReference type="PANTHER" id="PTHR35801">
    <property type="entry name" value="PHOSPHOSERINE PHOSPHATASE RSBX"/>
    <property type="match status" value="1"/>
</dbReference>
<keyword evidence="3" id="KW-1185">Reference proteome</keyword>
<evidence type="ECO:0000313" key="3">
    <source>
        <dbReference type="Proteomes" id="UP001596142"/>
    </source>
</evidence>
<dbReference type="Pfam" id="PF07228">
    <property type="entry name" value="SpoIIE"/>
    <property type="match status" value="1"/>
</dbReference>
<dbReference type="InterPro" id="IPR039248">
    <property type="entry name" value="Ptase_RsbX"/>
</dbReference>
<comment type="caution">
    <text evidence="2">The sequence shown here is derived from an EMBL/GenBank/DDBJ whole genome shotgun (WGS) entry which is preliminary data.</text>
</comment>
<dbReference type="PROSITE" id="PS51746">
    <property type="entry name" value="PPM_2"/>
    <property type="match status" value="1"/>
</dbReference>
<dbReference type="Gene3D" id="3.60.40.10">
    <property type="entry name" value="PPM-type phosphatase domain"/>
    <property type="match status" value="1"/>
</dbReference>
<dbReference type="SMART" id="SM00331">
    <property type="entry name" value="PP2C_SIG"/>
    <property type="match status" value="1"/>
</dbReference>
<accession>A0ABW0YNL4</accession>
<gene>
    <name evidence="2" type="ORF">ACFPU1_15005</name>
</gene>
<dbReference type="PANTHER" id="PTHR35801:SF1">
    <property type="entry name" value="PHOSPHOSERINE PHOSPHATASE RSBX"/>
    <property type="match status" value="1"/>
</dbReference>
<reference evidence="3" key="1">
    <citation type="journal article" date="2019" name="Int. J. Syst. Evol. Microbiol.">
        <title>The Global Catalogue of Microorganisms (GCM) 10K type strain sequencing project: providing services to taxonomists for standard genome sequencing and annotation.</title>
        <authorList>
            <consortium name="The Broad Institute Genomics Platform"/>
            <consortium name="The Broad Institute Genome Sequencing Center for Infectious Disease"/>
            <person name="Wu L."/>
            <person name="Ma J."/>
        </authorList>
    </citation>
    <scope>NUCLEOTIDE SEQUENCE [LARGE SCALE GENOMIC DNA]</scope>
    <source>
        <strain evidence="3">CECT 7184</strain>
    </source>
</reference>
<evidence type="ECO:0000259" key="1">
    <source>
        <dbReference type="PROSITE" id="PS51746"/>
    </source>
</evidence>